<evidence type="ECO:0000259" key="2">
    <source>
        <dbReference type="Pfam" id="PF07790"/>
    </source>
</evidence>
<gene>
    <name evidence="3" type="ORF">KDK67_06700</name>
</gene>
<dbReference type="AlphaFoldDB" id="A0A9E4ZGU9"/>
<dbReference type="PANTHER" id="PTHR38138">
    <property type="entry name" value="VNG6441H"/>
    <property type="match status" value="1"/>
</dbReference>
<keyword evidence="4" id="KW-1185">Reference proteome</keyword>
<sequence length="217" mass="22820">MVDSMVAIIKNNNAVTPVLGAVLLVLLTVVLAGAVAVIVFSNGSGLSLSSSTPVAMIEVNDVVGYASSYKNNFVSLEHKGGDPLDLDSTFIVLSGEGSSYVSQVGQVGQVGHVGFMAYGHVTVKYFDLTPEGSLLAYKRNNPCIEDGLWSAGEILVLDGDDSINGTDASNVHVSVDGYSDTSNNYGFNDGETVTVKIFDSLTNRVICEDTVKVKLSE</sequence>
<keyword evidence="1" id="KW-0812">Transmembrane</keyword>
<protein>
    <submittedName>
        <fullName evidence="3">Type IV pilin</fullName>
    </submittedName>
</protein>
<feature type="transmembrane region" description="Helical" evidence="1">
    <location>
        <begin position="20"/>
        <end position="40"/>
    </location>
</feature>
<dbReference type="PANTHER" id="PTHR38138:SF1">
    <property type="entry name" value="ARCHAEAL TYPE IV PILIN N-TERMINAL DOMAIN-CONTAINING PROTEIN"/>
    <property type="match status" value="1"/>
</dbReference>
<feature type="domain" description="Archaeal Type IV pilin N-terminal" evidence="2">
    <location>
        <begin position="13"/>
        <end position="97"/>
    </location>
</feature>
<evidence type="ECO:0000256" key="1">
    <source>
        <dbReference type="SAM" id="Phobius"/>
    </source>
</evidence>
<evidence type="ECO:0000313" key="4">
    <source>
        <dbReference type="Proteomes" id="UP001056766"/>
    </source>
</evidence>
<dbReference type="InterPro" id="IPR012859">
    <property type="entry name" value="Pilin_N_archaeal"/>
</dbReference>
<dbReference type="Proteomes" id="UP001056766">
    <property type="component" value="Unassembled WGS sequence"/>
</dbReference>
<comment type="caution">
    <text evidence="3">The sequence shown here is derived from an EMBL/GenBank/DDBJ whole genome shotgun (WGS) entry which is preliminary data.</text>
</comment>
<organism evidence="3 4">
    <name type="scientific">Methanococcoides seepicolus</name>
    <dbReference type="NCBI Taxonomy" id="2828780"/>
    <lineage>
        <taxon>Archaea</taxon>
        <taxon>Methanobacteriati</taxon>
        <taxon>Methanobacteriota</taxon>
        <taxon>Stenosarchaea group</taxon>
        <taxon>Methanomicrobia</taxon>
        <taxon>Methanosarcinales</taxon>
        <taxon>Methanosarcinaceae</taxon>
        <taxon>Methanococcoides</taxon>
    </lineage>
</organism>
<dbReference type="InterPro" id="IPR013373">
    <property type="entry name" value="Flagellin/pilin_N_arc"/>
</dbReference>
<dbReference type="Pfam" id="PF07790">
    <property type="entry name" value="Pilin_N"/>
    <property type="match status" value="1"/>
</dbReference>
<accession>A0A9E4ZGU9</accession>
<reference evidence="3" key="2">
    <citation type="submission" date="2021-04" db="EMBL/GenBank/DDBJ databases">
        <authorList>
            <person name="Dong X."/>
        </authorList>
    </citation>
    <scope>NUCLEOTIDE SEQUENCE</scope>
    <source>
        <strain evidence="3">LLY</strain>
    </source>
</reference>
<name>A0A9E4ZGU9_9EURY</name>
<dbReference type="RefSeq" id="WP_250868045.1">
    <property type="nucleotide sequence ID" value="NZ_JAGSOI010000021.1"/>
</dbReference>
<keyword evidence="1" id="KW-1133">Transmembrane helix</keyword>
<dbReference type="EMBL" id="JAGSOI010000021">
    <property type="protein sequence ID" value="MCM1986689.1"/>
    <property type="molecule type" value="Genomic_DNA"/>
</dbReference>
<dbReference type="NCBIfam" id="TIGR02537">
    <property type="entry name" value="arch_flag_Nterm"/>
    <property type="match status" value="1"/>
</dbReference>
<evidence type="ECO:0000313" key="3">
    <source>
        <dbReference type="EMBL" id="MCM1986689.1"/>
    </source>
</evidence>
<reference evidence="3" key="1">
    <citation type="journal article" date="2021" name="mSystems">
        <title>Bacteria and Archaea Synergistically Convert Glycine Betaine to Biogenic Methane in the Formosa Cold Seep of the South China Sea.</title>
        <authorList>
            <person name="Li L."/>
            <person name="Zhang W."/>
            <person name="Zhang S."/>
            <person name="Song L."/>
            <person name="Sun Q."/>
            <person name="Zhang H."/>
            <person name="Xiang H."/>
            <person name="Dong X."/>
        </authorList>
    </citation>
    <scope>NUCLEOTIDE SEQUENCE</scope>
    <source>
        <strain evidence="3">LLY</strain>
    </source>
</reference>
<keyword evidence="1" id="KW-0472">Membrane</keyword>
<proteinExistence type="predicted"/>